<evidence type="ECO:0000256" key="8">
    <source>
        <dbReference type="SAM" id="MobiDB-lite"/>
    </source>
</evidence>
<feature type="domain" description="Cas12f1-like TNB" evidence="10">
    <location>
        <begin position="344"/>
        <end position="411"/>
    </location>
</feature>
<keyword evidence="3" id="KW-0815">Transposition</keyword>
<keyword evidence="6" id="KW-0238">DNA-binding</keyword>
<accession>A0A8J3KP54</accession>
<comment type="caution">
    <text evidence="12">The sequence shown here is derived from an EMBL/GenBank/DDBJ whole genome shotgun (WGS) entry which is preliminary data.</text>
</comment>
<proteinExistence type="inferred from homology"/>
<reference evidence="12 13" key="1">
    <citation type="submission" date="2021-01" db="EMBL/GenBank/DDBJ databases">
        <title>Whole genome shotgun sequence of Catellatospora coxensis NBRC 107359.</title>
        <authorList>
            <person name="Komaki H."/>
            <person name="Tamura T."/>
        </authorList>
    </citation>
    <scope>NUCLEOTIDE SEQUENCE [LARGE SCALE GENOMIC DNA]</scope>
    <source>
        <strain evidence="12 13">NBRC 107359</strain>
    </source>
</reference>
<evidence type="ECO:0000256" key="6">
    <source>
        <dbReference type="ARBA" id="ARBA00023125"/>
    </source>
</evidence>
<dbReference type="PANTHER" id="PTHR30405">
    <property type="entry name" value="TRANSPOSASE"/>
    <property type="match status" value="1"/>
</dbReference>
<sequence>MLSYSVYSVSDVVGAVVVQAYRFALDPTPAQDRDLHRHAGAGRFAFNWALAAVRANLDQRAAERTYGLDGEQLTPALGWSLPALRRAWNAAKPQVAPWWAQCSKEAFNTGLDGLARALGNWSASRSGRRAGKRVGFPRFRSRRRVTPSVRFTTGTIRVEDTRHHVTLPRLGRIRTHESTRKLARRLHAGTARILSATVRHTGGRWHVSFTVEVTRTVRTPARPQATVGVDVGITNLAVLSTGQVVPNPRHLTQAQARLRAAARTLSRRQGPDRHTGPQPSRRWRQAKTRLARVHARVANLRADGLHKLTTTLAAAYGTIVVEDLNITGMIRNRRLARHIADAGWATLRRHLEYKTAWNGGQLIVADRWFASSKTCSSCGVVKPKLRLQVRTYTCEHCGLCLDRDLNAAINLKQYVARSGRETQNGRGADRETTSWWLVAVKRPPRTISVG</sequence>
<dbReference type="Proteomes" id="UP000630887">
    <property type="component" value="Unassembled WGS sequence"/>
</dbReference>
<comment type="similarity">
    <text evidence="2">In the N-terminal section; belongs to the transposase 2 family.</text>
</comment>
<dbReference type="NCBIfam" id="NF040570">
    <property type="entry name" value="guided_TnpB"/>
    <property type="match status" value="1"/>
</dbReference>
<keyword evidence="13" id="KW-1185">Reference proteome</keyword>
<dbReference type="AlphaFoldDB" id="A0A8J3KP54"/>
<evidence type="ECO:0000256" key="2">
    <source>
        <dbReference type="ARBA" id="ARBA00011044"/>
    </source>
</evidence>
<dbReference type="GO" id="GO:0032196">
    <property type="term" value="P:transposition"/>
    <property type="evidence" value="ECO:0007669"/>
    <property type="project" value="UniProtKB-KW"/>
</dbReference>
<evidence type="ECO:0000259" key="11">
    <source>
        <dbReference type="Pfam" id="PF12323"/>
    </source>
</evidence>
<evidence type="ECO:0000259" key="9">
    <source>
        <dbReference type="Pfam" id="PF01385"/>
    </source>
</evidence>
<evidence type="ECO:0000256" key="4">
    <source>
        <dbReference type="ARBA" id="ARBA00022723"/>
    </source>
</evidence>
<keyword evidence="4" id="KW-0479">Metal-binding</keyword>
<comment type="similarity">
    <text evidence="1">In the C-terminal section; belongs to the transposase 35 family.</text>
</comment>
<keyword evidence="7" id="KW-0233">DNA recombination</keyword>
<evidence type="ECO:0000256" key="3">
    <source>
        <dbReference type="ARBA" id="ARBA00022578"/>
    </source>
</evidence>
<feature type="domain" description="Transposase putative helix-turn-helix" evidence="11">
    <location>
        <begin position="19"/>
        <end position="55"/>
    </location>
</feature>
<feature type="domain" description="Probable transposase IS891/IS1136/IS1341" evidence="9">
    <location>
        <begin position="209"/>
        <end position="332"/>
    </location>
</feature>
<evidence type="ECO:0000313" key="12">
    <source>
        <dbReference type="EMBL" id="GIG06537.1"/>
    </source>
</evidence>
<evidence type="ECO:0000259" key="10">
    <source>
        <dbReference type="Pfam" id="PF07282"/>
    </source>
</evidence>
<dbReference type="EMBL" id="BONI01000024">
    <property type="protein sequence ID" value="GIG06537.1"/>
    <property type="molecule type" value="Genomic_DNA"/>
</dbReference>
<dbReference type="InterPro" id="IPR010095">
    <property type="entry name" value="Cas12f1-like_TNB"/>
</dbReference>
<evidence type="ECO:0000256" key="7">
    <source>
        <dbReference type="ARBA" id="ARBA00023172"/>
    </source>
</evidence>
<evidence type="ECO:0000256" key="1">
    <source>
        <dbReference type="ARBA" id="ARBA00008761"/>
    </source>
</evidence>
<dbReference type="Pfam" id="PF07282">
    <property type="entry name" value="Cas12f1-like_TNB"/>
    <property type="match status" value="1"/>
</dbReference>
<dbReference type="InterPro" id="IPR021027">
    <property type="entry name" value="Transposase_put_HTH"/>
</dbReference>
<gene>
    <name evidence="12" type="ORF">Cco03nite_32370</name>
</gene>
<dbReference type="GO" id="GO:0003677">
    <property type="term" value="F:DNA binding"/>
    <property type="evidence" value="ECO:0007669"/>
    <property type="project" value="UniProtKB-KW"/>
</dbReference>
<dbReference type="NCBIfam" id="NF038280">
    <property type="entry name" value="IS607_TnpB"/>
    <property type="match status" value="1"/>
</dbReference>
<dbReference type="GO" id="GO:0046872">
    <property type="term" value="F:metal ion binding"/>
    <property type="evidence" value="ECO:0007669"/>
    <property type="project" value="UniProtKB-KW"/>
</dbReference>
<dbReference type="NCBIfam" id="TIGR01766">
    <property type="entry name" value="IS200/IS605 family accessory protein TnpB-like domain"/>
    <property type="match status" value="1"/>
</dbReference>
<dbReference type="Pfam" id="PF12323">
    <property type="entry name" value="HTH_OrfB_IS605"/>
    <property type="match status" value="1"/>
</dbReference>
<dbReference type="InterPro" id="IPR001959">
    <property type="entry name" value="Transposase"/>
</dbReference>
<name>A0A8J3KP54_9ACTN</name>
<dbReference type="GO" id="GO:0006310">
    <property type="term" value="P:DNA recombination"/>
    <property type="evidence" value="ECO:0007669"/>
    <property type="project" value="UniProtKB-KW"/>
</dbReference>
<dbReference type="Pfam" id="PF01385">
    <property type="entry name" value="OrfB_IS605"/>
    <property type="match status" value="1"/>
</dbReference>
<protein>
    <submittedName>
        <fullName evidence="12">Transposase</fullName>
    </submittedName>
</protein>
<keyword evidence="5" id="KW-0862">Zinc</keyword>
<organism evidence="12 13">
    <name type="scientific">Catellatospora coxensis</name>
    <dbReference type="NCBI Taxonomy" id="310354"/>
    <lineage>
        <taxon>Bacteria</taxon>
        <taxon>Bacillati</taxon>
        <taxon>Actinomycetota</taxon>
        <taxon>Actinomycetes</taxon>
        <taxon>Micromonosporales</taxon>
        <taxon>Micromonosporaceae</taxon>
        <taxon>Catellatospora</taxon>
    </lineage>
</organism>
<evidence type="ECO:0000256" key="5">
    <source>
        <dbReference type="ARBA" id="ARBA00022833"/>
    </source>
</evidence>
<dbReference type="PANTHER" id="PTHR30405:SF11">
    <property type="entry name" value="RNA-GUIDED DNA ENDONUCLEASE RV2885C-RELATED"/>
    <property type="match status" value="1"/>
</dbReference>
<evidence type="ECO:0000313" key="13">
    <source>
        <dbReference type="Proteomes" id="UP000630887"/>
    </source>
</evidence>
<dbReference type="InterPro" id="IPR053470">
    <property type="entry name" value="RNA-guided_DNA_endonuclease"/>
</dbReference>
<feature type="region of interest" description="Disordered" evidence="8">
    <location>
        <begin position="263"/>
        <end position="285"/>
    </location>
</feature>
<dbReference type="InterPro" id="IPR051399">
    <property type="entry name" value="RNA-guided_DNA_endo/Transpos"/>
</dbReference>